<protein>
    <recommendedName>
        <fullName evidence="3">Origin recognition complex subunit 4</fullName>
    </recommendedName>
</protein>
<keyword evidence="5" id="KW-0238">DNA-binding</keyword>
<dbReference type="InterPro" id="IPR003593">
    <property type="entry name" value="AAA+_ATPase"/>
</dbReference>
<feature type="compositionally biased region" description="Polar residues" evidence="7">
    <location>
        <begin position="89"/>
        <end position="107"/>
    </location>
</feature>
<dbReference type="SMART" id="SM00382">
    <property type="entry name" value="AAA"/>
    <property type="match status" value="1"/>
</dbReference>
<dbReference type="PANTHER" id="PTHR12087">
    <property type="entry name" value="ORIGIN RECOGNITION COMPLEX SUBUNIT 4"/>
    <property type="match status" value="1"/>
</dbReference>
<accession>A0ABR3SP78</accession>
<dbReference type="Gene3D" id="3.40.50.300">
    <property type="entry name" value="P-loop containing nucleotide triphosphate hydrolases"/>
    <property type="match status" value="1"/>
</dbReference>
<evidence type="ECO:0000313" key="10">
    <source>
        <dbReference type="Proteomes" id="UP001521116"/>
    </source>
</evidence>
<evidence type="ECO:0000256" key="7">
    <source>
        <dbReference type="SAM" id="MobiDB-lite"/>
    </source>
</evidence>
<feature type="region of interest" description="Disordered" evidence="7">
    <location>
        <begin position="1"/>
        <end position="293"/>
    </location>
</feature>
<sequence>MAPSARSAKRRKLSSADDDASAANIEKSTPVPTPAKGTLKRPTRRAGLVSTEGSRASTRLAGRRGAANDLDDPDVYDDFDGAFGGSPARQLQTEAATAVKRSQTASQPKKTTRTKPKATKQSDSFKENLPEDDAGSADEETPAVKPARQARNKRAQGNNTAEKDRADELEPAPARSRGGRVNAMEKPETPARKTRTTRKSLEHEHGELVKELKTVGKSAAKTKTPAKSNASATKPPSEKTSLLDLLESEDKSDQETVAAPTPEPVVSSVSKKRSQTQKAQATPKKAEAPSKHEQPAEIALNLLKSLVLERITGKEPTPLIGLDEEYRKVHQLVEQTVSAGEGNSMLLIGARGSGKTTLVNQVLREISKDQRQDFHIIRLNGFVHTDDKLALREIWRQLGKEMDVEEDSIGKNYADTLSTLLALLSHPSELAGEESDEVAKAVVFIMDEFDLFASHPRQTLLYNLFDIAQSKKAPITVLGLTTRIDVSNNLEKRVKSRFSHRYVHLSLAKSLTSFQEICKAALMLQPEDLIDSEQSVLSTRSPPKSRSGAKGKQAAHSKDLRTAWNDSVESLFADDGFVHFHIEPHYYTNKSISSALSAFLLPISLLSPSTFPLTAAHFSTSTGQSLASSSALLAPPDSKLTLLPSLSDLALGLLISTARLDIIHDADTCNFNMAYAEYVSLASKAKIASAAGGALAAGATGTKVWGREASRGEWERLVRYHLLLPVVGGGGSGGGIGGGSADSAMVRCDVALEEIAPSVPGLDRVLEKWCRHI</sequence>
<feature type="compositionally biased region" description="Polar residues" evidence="7">
    <location>
        <begin position="533"/>
        <end position="544"/>
    </location>
</feature>
<keyword evidence="10" id="KW-1185">Reference proteome</keyword>
<reference evidence="9 10" key="1">
    <citation type="submission" date="2024-02" db="EMBL/GenBank/DDBJ databases">
        <title>De novo assembly and annotation of 12 fungi associated with fruit tree decline syndrome in Ontario, Canada.</title>
        <authorList>
            <person name="Sulman M."/>
            <person name="Ellouze W."/>
            <person name="Ilyukhin E."/>
        </authorList>
    </citation>
    <scope>NUCLEOTIDE SEQUENCE [LARGE SCALE GENOMIC DNA]</scope>
    <source>
        <strain evidence="9 10">M1-105</strain>
    </source>
</reference>
<dbReference type="CDD" id="cd00009">
    <property type="entry name" value="AAA"/>
    <property type="match status" value="1"/>
</dbReference>
<dbReference type="InterPro" id="IPR032705">
    <property type="entry name" value="ORC4_C"/>
</dbReference>
<evidence type="ECO:0000256" key="2">
    <source>
        <dbReference type="ARBA" id="ARBA00005334"/>
    </source>
</evidence>
<dbReference type="InterPro" id="IPR041664">
    <property type="entry name" value="AAA_16"/>
</dbReference>
<dbReference type="Proteomes" id="UP001521116">
    <property type="component" value="Unassembled WGS sequence"/>
</dbReference>
<feature type="compositionally biased region" description="Acidic residues" evidence="7">
    <location>
        <begin position="69"/>
        <end position="80"/>
    </location>
</feature>
<feature type="compositionally biased region" description="Basic and acidic residues" evidence="7">
    <location>
        <begin position="199"/>
        <end position="214"/>
    </location>
</feature>
<dbReference type="SUPFAM" id="SSF52540">
    <property type="entry name" value="P-loop containing nucleoside triphosphate hydrolases"/>
    <property type="match status" value="1"/>
</dbReference>
<dbReference type="Pfam" id="PF13191">
    <property type="entry name" value="AAA_16"/>
    <property type="match status" value="1"/>
</dbReference>
<dbReference type="EMBL" id="JAJVDC020000085">
    <property type="protein sequence ID" value="KAL1626285.1"/>
    <property type="molecule type" value="Genomic_DNA"/>
</dbReference>
<feature type="region of interest" description="Disordered" evidence="7">
    <location>
        <begin position="533"/>
        <end position="558"/>
    </location>
</feature>
<dbReference type="InterPro" id="IPR016527">
    <property type="entry name" value="ORC4"/>
</dbReference>
<gene>
    <name evidence="9" type="primary">ORC4</name>
    <name evidence="9" type="ORF">SLS56_006951</name>
</gene>
<feature type="compositionally biased region" description="Acidic residues" evidence="7">
    <location>
        <begin position="130"/>
        <end position="141"/>
    </location>
</feature>
<evidence type="ECO:0000256" key="4">
    <source>
        <dbReference type="ARBA" id="ARBA00022705"/>
    </source>
</evidence>
<proteinExistence type="inferred from homology"/>
<evidence type="ECO:0000259" key="8">
    <source>
        <dbReference type="SMART" id="SM00382"/>
    </source>
</evidence>
<feature type="compositionally biased region" description="Basic and acidic residues" evidence="7">
    <location>
        <begin position="284"/>
        <end position="293"/>
    </location>
</feature>
<comment type="similarity">
    <text evidence="2">Belongs to the ORC4 family.</text>
</comment>
<keyword evidence="6" id="KW-0539">Nucleus</keyword>
<dbReference type="Pfam" id="PF14629">
    <property type="entry name" value="ORC4_C"/>
    <property type="match status" value="1"/>
</dbReference>
<comment type="caution">
    <text evidence="9">The sequence shown here is derived from an EMBL/GenBank/DDBJ whole genome shotgun (WGS) entry which is preliminary data.</text>
</comment>
<organism evidence="9 10">
    <name type="scientific">Neofusicoccum ribis</name>
    <dbReference type="NCBI Taxonomy" id="45134"/>
    <lineage>
        <taxon>Eukaryota</taxon>
        <taxon>Fungi</taxon>
        <taxon>Dikarya</taxon>
        <taxon>Ascomycota</taxon>
        <taxon>Pezizomycotina</taxon>
        <taxon>Dothideomycetes</taxon>
        <taxon>Dothideomycetes incertae sedis</taxon>
        <taxon>Botryosphaeriales</taxon>
        <taxon>Botryosphaeriaceae</taxon>
        <taxon>Neofusicoccum</taxon>
    </lineage>
</organism>
<dbReference type="PANTHER" id="PTHR12087:SF0">
    <property type="entry name" value="ORIGIN RECOGNITION COMPLEX SUBUNIT 4"/>
    <property type="match status" value="1"/>
</dbReference>
<evidence type="ECO:0000313" key="9">
    <source>
        <dbReference type="EMBL" id="KAL1626285.1"/>
    </source>
</evidence>
<evidence type="ECO:0000256" key="6">
    <source>
        <dbReference type="ARBA" id="ARBA00023242"/>
    </source>
</evidence>
<evidence type="ECO:0000256" key="5">
    <source>
        <dbReference type="ARBA" id="ARBA00023125"/>
    </source>
</evidence>
<name>A0ABR3SP78_9PEZI</name>
<comment type="subcellular location">
    <subcellularLocation>
        <location evidence="1">Nucleus</location>
    </subcellularLocation>
</comment>
<feature type="compositionally biased region" description="Low complexity" evidence="7">
    <location>
        <begin position="217"/>
        <end position="245"/>
    </location>
</feature>
<feature type="domain" description="AAA+ ATPase" evidence="8">
    <location>
        <begin position="341"/>
        <end position="508"/>
    </location>
</feature>
<dbReference type="InterPro" id="IPR027417">
    <property type="entry name" value="P-loop_NTPase"/>
</dbReference>
<evidence type="ECO:0000256" key="3">
    <source>
        <dbReference type="ARBA" id="ARBA00019083"/>
    </source>
</evidence>
<keyword evidence="4" id="KW-0235">DNA replication</keyword>
<evidence type="ECO:0000256" key="1">
    <source>
        <dbReference type="ARBA" id="ARBA00004123"/>
    </source>
</evidence>